<reference evidence="5" key="1">
    <citation type="submission" date="2019-07" db="EMBL/GenBank/DDBJ databases">
        <authorList>
            <person name="Palmer J.M."/>
        </authorList>
    </citation>
    <scope>NUCLEOTIDE SEQUENCE</scope>
    <source>
        <strain evidence="5">PC9</strain>
    </source>
</reference>
<evidence type="ECO:0000256" key="1">
    <source>
        <dbReference type="ARBA" id="ARBA00004123"/>
    </source>
</evidence>
<feature type="compositionally biased region" description="Polar residues" evidence="3">
    <location>
        <begin position="244"/>
        <end position="267"/>
    </location>
</feature>
<dbReference type="EMBL" id="JACETU010000004">
    <property type="protein sequence ID" value="KAF7430921.1"/>
    <property type="molecule type" value="Genomic_DNA"/>
</dbReference>
<feature type="region of interest" description="Disordered" evidence="3">
    <location>
        <begin position="1"/>
        <end position="70"/>
    </location>
</feature>
<dbReference type="Pfam" id="PF07808">
    <property type="entry name" value="RED_N"/>
    <property type="match status" value="1"/>
</dbReference>
<comment type="caution">
    <text evidence="5">The sequence shown here is derived from an EMBL/GenBank/DDBJ whole genome shotgun (WGS) entry which is preliminary data.</text>
</comment>
<feature type="compositionally biased region" description="Basic and acidic residues" evidence="3">
    <location>
        <begin position="156"/>
        <end position="175"/>
    </location>
</feature>
<keyword evidence="6" id="KW-1185">Reference proteome</keyword>
<feature type="compositionally biased region" description="Gly residues" evidence="3">
    <location>
        <begin position="414"/>
        <end position="423"/>
    </location>
</feature>
<feature type="compositionally biased region" description="Basic and acidic residues" evidence="3">
    <location>
        <begin position="210"/>
        <end position="230"/>
    </location>
</feature>
<feature type="compositionally biased region" description="Basic and acidic residues" evidence="3">
    <location>
        <begin position="54"/>
        <end position="66"/>
    </location>
</feature>
<evidence type="ECO:0000256" key="3">
    <source>
        <dbReference type="SAM" id="MobiDB-lite"/>
    </source>
</evidence>
<dbReference type="Proteomes" id="UP000623687">
    <property type="component" value="Unassembled WGS sequence"/>
</dbReference>
<evidence type="ECO:0000313" key="6">
    <source>
        <dbReference type="Proteomes" id="UP000623687"/>
    </source>
</evidence>
<organism evidence="5 6">
    <name type="scientific">Pleurotus ostreatus</name>
    <name type="common">Oyster mushroom</name>
    <name type="synonym">White-rot fungus</name>
    <dbReference type="NCBI Taxonomy" id="5322"/>
    <lineage>
        <taxon>Eukaryota</taxon>
        <taxon>Fungi</taxon>
        <taxon>Dikarya</taxon>
        <taxon>Basidiomycota</taxon>
        <taxon>Agaricomycotina</taxon>
        <taxon>Agaricomycetes</taxon>
        <taxon>Agaricomycetidae</taxon>
        <taxon>Agaricales</taxon>
        <taxon>Pleurotineae</taxon>
        <taxon>Pleurotaceae</taxon>
        <taxon>Pleurotus</taxon>
    </lineage>
</organism>
<feature type="compositionally biased region" description="Basic residues" evidence="3">
    <location>
        <begin position="403"/>
        <end position="413"/>
    </location>
</feature>
<evidence type="ECO:0000313" key="5">
    <source>
        <dbReference type="EMBL" id="KAF7430921.1"/>
    </source>
</evidence>
<protein>
    <recommendedName>
        <fullName evidence="4">RED-like N-terminal domain-containing protein</fullName>
    </recommendedName>
</protein>
<name>A0A8H7DT26_PLEOS</name>
<dbReference type="VEuPathDB" id="FungiDB:PC9H_006636"/>
<dbReference type="GeneID" id="59376454"/>
<dbReference type="OrthoDB" id="3366823at2759"/>
<feature type="region of interest" description="Disordered" evidence="3">
    <location>
        <begin position="141"/>
        <end position="450"/>
    </location>
</feature>
<feature type="domain" description="RED-like N-terminal" evidence="4">
    <location>
        <begin position="45"/>
        <end position="163"/>
    </location>
</feature>
<dbReference type="RefSeq" id="XP_036632199.1">
    <property type="nucleotide sequence ID" value="XM_036776180.1"/>
</dbReference>
<feature type="compositionally biased region" description="Low complexity" evidence="3">
    <location>
        <begin position="352"/>
        <end position="363"/>
    </location>
</feature>
<sequence>MDQESFRRLLETSRKSGDAARPGVRPKSISKHKTVDASQPAFQPRKVKKASNAEYRDRASERRGGKGNDYAQVEALLEDFERRNADADKDDVEEQRKYLGGDGDHSILVKGLDFALLEQNKARATLSTEDDDSLEVAFAEASTIGHTADAAQNSDGSKKRTRADLLRELKEKREASSGQEKVITPADEVKKLEQAKKAGKFKPIGFKPIGEAEEKAKRKKATKDGKDGERKKKKRKVEQRNEDLTTSTPTAQSANSESTKSLESTTPSQPPALNVAVAPQEELAPDDFDIFEGVGEYEGIDLGDDDEEGEHHASPPPGEEPPAPVRPGGWFVSEDGESSALPQDSRPPPLPIADAAPLGQQGEAEVEAEVEGAPMRLQPLESSALPSIKDFLAMDEAAEKDAKRRKRKEKKKAGGGGGGGEGEGSTMTAEARAERDYKRLKTYQAKKGSS</sequence>
<comment type="subcellular location">
    <subcellularLocation>
        <location evidence="1">Nucleus</location>
    </subcellularLocation>
</comment>
<dbReference type="GO" id="GO:0005634">
    <property type="term" value="C:nucleus"/>
    <property type="evidence" value="ECO:0007669"/>
    <property type="project" value="UniProtKB-SubCell"/>
</dbReference>
<proteinExistence type="predicted"/>
<evidence type="ECO:0000256" key="2">
    <source>
        <dbReference type="ARBA" id="ARBA00023242"/>
    </source>
</evidence>
<dbReference type="PANTHER" id="PTHR12765">
    <property type="entry name" value="RED PROTEIN IK FACTOR CYTOKINE IK"/>
    <property type="match status" value="1"/>
</dbReference>
<feature type="region of interest" description="Disordered" evidence="3">
    <location>
        <begin position="82"/>
        <end position="103"/>
    </location>
</feature>
<dbReference type="AlphaFoldDB" id="A0A8H7DT26"/>
<accession>A0A8H7DT26</accession>
<gene>
    <name evidence="5" type="ORF">PC9H_006636</name>
</gene>
<dbReference type="InterPro" id="IPR039896">
    <property type="entry name" value="Red-like"/>
</dbReference>
<dbReference type="InterPro" id="IPR012916">
    <property type="entry name" value="RED_N"/>
</dbReference>
<evidence type="ECO:0000259" key="4">
    <source>
        <dbReference type="Pfam" id="PF07808"/>
    </source>
</evidence>
<keyword evidence="2" id="KW-0539">Nucleus</keyword>
<feature type="compositionally biased region" description="Basic and acidic residues" evidence="3">
    <location>
        <begin position="94"/>
        <end position="103"/>
    </location>
</feature>
<feature type="compositionally biased region" description="Acidic residues" evidence="3">
    <location>
        <begin position="298"/>
        <end position="308"/>
    </location>
</feature>
<feature type="compositionally biased region" description="Basic and acidic residues" evidence="3">
    <location>
        <begin position="1"/>
        <end position="18"/>
    </location>
</feature>
<feature type="compositionally biased region" description="Pro residues" evidence="3">
    <location>
        <begin position="314"/>
        <end position="325"/>
    </location>
</feature>
<feature type="compositionally biased region" description="Basic and acidic residues" evidence="3">
    <location>
        <begin position="187"/>
        <end position="196"/>
    </location>
</feature>